<reference evidence="1" key="1">
    <citation type="journal article" date="2015" name="Nature">
        <title>Complex archaea that bridge the gap between prokaryotes and eukaryotes.</title>
        <authorList>
            <person name="Spang A."/>
            <person name="Saw J.H."/>
            <person name="Jorgensen S.L."/>
            <person name="Zaremba-Niedzwiedzka K."/>
            <person name="Martijn J."/>
            <person name="Lind A.E."/>
            <person name="van Eijk R."/>
            <person name="Schleper C."/>
            <person name="Guy L."/>
            <person name="Ettema T.J."/>
        </authorList>
    </citation>
    <scope>NUCLEOTIDE SEQUENCE</scope>
</reference>
<accession>A0A0F9VMA4</accession>
<sequence length="88" mass="10248">MKEPKTKCVTLKGELEDWGKHILLPFGVTMCGMPTIDADKTQFPSLNHPNFKDMIFKYTEEKWDITCEKCLEIMEIVEKGKKNRVNIN</sequence>
<organism evidence="1">
    <name type="scientific">marine sediment metagenome</name>
    <dbReference type="NCBI Taxonomy" id="412755"/>
    <lineage>
        <taxon>unclassified sequences</taxon>
        <taxon>metagenomes</taxon>
        <taxon>ecological metagenomes</taxon>
    </lineage>
</organism>
<evidence type="ECO:0000313" key="1">
    <source>
        <dbReference type="EMBL" id="KKN74621.1"/>
    </source>
</evidence>
<dbReference type="EMBL" id="LAZR01000322">
    <property type="protein sequence ID" value="KKN74621.1"/>
    <property type="molecule type" value="Genomic_DNA"/>
</dbReference>
<dbReference type="AlphaFoldDB" id="A0A0F9VMA4"/>
<name>A0A0F9VMA4_9ZZZZ</name>
<protein>
    <submittedName>
        <fullName evidence="1">Uncharacterized protein</fullName>
    </submittedName>
</protein>
<comment type="caution">
    <text evidence="1">The sequence shown here is derived from an EMBL/GenBank/DDBJ whole genome shotgun (WGS) entry which is preliminary data.</text>
</comment>
<gene>
    <name evidence="1" type="ORF">LCGC14_0388230</name>
</gene>
<proteinExistence type="predicted"/>